<dbReference type="InterPro" id="IPR035911">
    <property type="entry name" value="MurE/MurF_N"/>
</dbReference>
<gene>
    <name evidence="16" type="ORF">H9650_09390</name>
</gene>
<dbReference type="PANTHER" id="PTHR23135:SF4">
    <property type="entry name" value="UDP-N-ACETYLMURAMOYL-L-ALANYL-D-GLUTAMATE--2,6-DIAMINOPIMELATE LIGASE MURE HOMOLOG, CHLOROPLASTIC"/>
    <property type="match status" value="1"/>
</dbReference>
<dbReference type="RefSeq" id="WP_191697049.1">
    <property type="nucleotide sequence ID" value="NZ_JACSQO010000004.1"/>
</dbReference>
<dbReference type="NCBIfam" id="NF001126">
    <property type="entry name" value="PRK00139.1-4"/>
    <property type="match status" value="1"/>
</dbReference>
<dbReference type="Gene3D" id="3.90.190.20">
    <property type="entry name" value="Mur ligase, C-terminal domain"/>
    <property type="match status" value="1"/>
</dbReference>
<evidence type="ECO:0000313" key="16">
    <source>
        <dbReference type="EMBL" id="MBD7944326.1"/>
    </source>
</evidence>
<evidence type="ECO:0000256" key="5">
    <source>
        <dbReference type="ARBA" id="ARBA00022618"/>
    </source>
</evidence>
<dbReference type="InterPro" id="IPR018109">
    <property type="entry name" value="Folylpolyglutamate_synth_CS"/>
</dbReference>
<evidence type="ECO:0000256" key="8">
    <source>
        <dbReference type="ARBA" id="ARBA00022960"/>
    </source>
</evidence>
<reference evidence="16 17" key="1">
    <citation type="submission" date="2020-08" db="EMBL/GenBank/DDBJ databases">
        <title>A Genomic Blueprint of the Chicken Gut Microbiome.</title>
        <authorList>
            <person name="Gilroy R."/>
            <person name="Ravi A."/>
            <person name="Getino M."/>
            <person name="Pursley I."/>
            <person name="Horton D.L."/>
            <person name="Alikhan N.-F."/>
            <person name="Baker D."/>
            <person name="Gharbi K."/>
            <person name="Hall N."/>
            <person name="Watson M."/>
            <person name="Adriaenssens E.M."/>
            <person name="Foster-Nyarko E."/>
            <person name="Jarju S."/>
            <person name="Secka A."/>
            <person name="Antonio M."/>
            <person name="Oren A."/>
            <person name="Chaudhuri R."/>
            <person name="La Ragione R.M."/>
            <person name="Hildebrand F."/>
            <person name="Pallen M.J."/>
        </authorList>
    </citation>
    <scope>NUCLEOTIDE SEQUENCE [LARGE SCALE GENOMIC DNA]</scope>
    <source>
        <strain evidence="16 17">Sa2BUA9</strain>
    </source>
</reference>
<dbReference type="GO" id="GO:0008765">
    <property type="term" value="F:UDP-N-acetylmuramoylalanyl-D-glutamate-2,6-diaminopimelate ligase activity"/>
    <property type="evidence" value="ECO:0007669"/>
    <property type="project" value="UniProtKB-EC"/>
</dbReference>
<dbReference type="InterPro" id="IPR005761">
    <property type="entry name" value="UDP-N-AcMur-Glu-dNH2Pim_ligase"/>
</dbReference>
<feature type="domain" description="Mur ligase N-terminal catalytic" evidence="13">
    <location>
        <begin position="24"/>
        <end position="94"/>
    </location>
</feature>
<keyword evidence="7" id="KW-0067">ATP-binding</keyword>
<evidence type="ECO:0000259" key="13">
    <source>
        <dbReference type="Pfam" id="PF01225"/>
    </source>
</evidence>
<keyword evidence="5 12" id="KW-0132">Cell division</keyword>
<dbReference type="Gene3D" id="3.40.1390.10">
    <property type="entry name" value="MurE/MurF, N-terminal domain"/>
    <property type="match status" value="1"/>
</dbReference>
<keyword evidence="9 12" id="KW-0573">Peptidoglycan synthesis</keyword>
<keyword evidence="3" id="KW-0963">Cytoplasm</keyword>
<dbReference type="NCBIfam" id="TIGR01085">
    <property type="entry name" value="murE"/>
    <property type="match status" value="1"/>
</dbReference>
<comment type="subcellular location">
    <subcellularLocation>
        <location evidence="12">Cytoplasm</location>
    </subcellularLocation>
</comment>
<dbReference type="EMBL" id="JACSQO010000004">
    <property type="protein sequence ID" value="MBD7944326.1"/>
    <property type="molecule type" value="Genomic_DNA"/>
</dbReference>
<evidence type="ECO:0000259" key="14">
    <source>
        <dbReference type="Pfam" id="PF02875"/>
    </source>
</evidence>
<protein>
    <submittedName>
        <fullName evidence="16">UDP-N-acetylmuramoyl-L-alanyl-D-glutamate--2, 6-diaminopimelate ligase</fullName>
        <ecNumber evidence="16">6.3.2.13</ecNumber>
    </submittedName>
</protein>
<evidence type="ECO:0000256" key="7">
    <source>
        <dbReference type="ARBA" id="ARBA00022840"/>
    </source>
</evidence>
<dbReference type="Proteomes" id="UP000640786">
    <property type="component" value="Unassembled WGS sequence"/>
</dbReference>
<evidence type="ECO:0000256" key="1">
    <source>
        <dbReference type="ARBA" id="ARBA00004752"/>
    </source>
</evidence>
<comment type="caution">
    <text evidence="16">The sequence shown here is derived from an EMBL/GenBank/DDBJ whole genome shotgun (WGS) entry which is preliminary data.</text>
</comment>
<dbReference type="Gene3D" id="3.40.1190.10">
    <property type="entry name" value="Mur-like, catalytic domain"/>
    <property type="match status" value="1"/>
</dbReference>
<dbReference type="InterPro" id="IPR036565">
    <property type="entry name" value="Mur-like_cat_sf"/>
</dbReference>
<dbReference type="SUPFAM" id="SSF53623">
    <property type="entry name" value="MurD-like peptide ligases, catalytic domain"/>
    <property type="match status" value="1"/>
</dbReference>
<dbReference type="EC" id="6.3.2.13" evidence="16"/>
<keyword evidence="8 12" id="KW-0133">Cell shape</keyword>
<evidence type="ECO:0000313" key="17">
    <source>
        <dbReference type="Proteomes" id="UP000640786"/>
    </source>
</evidence>
<dbReference type="InterPro" id="IPR004101">
    <property type="entry name" value="Mur_ligase_C"/>
</dbReference>
<evidence type="ECO:0000256" key="3">
    <source>
        <dbReference type="ARBA" id="ARBA00022490"/>
    </source>
</evidence>
<keyword evidence="17" id="KW-1185">Reference proteome</keyword>
<dbReference type="SUPFAM" id="SSF53244">
    <property type="entry name" value="MurD-like peptide ligases, peptide-binding domain"/>
    <property type="match status" value="1"/>
</dbReference>
<dbReference type="PANTHER" id="PTHR23135">
    <property type="entry name" value="MUR LIGASE FAMILY MEMBER"/>
    <property type="match status" value="1"/>
</dbReference>
<evidence type="ECO:0000256" key="2">
    <source>
        <dbReference type="ARBA" id="ARBA00005898"/>
    </source>
</evidence>
<dbReference type="Pfam" id="PF08245">
    <property type="entry name" value="Mur_ligase_M"/>
    <property type="match status" value="1"/>
</dbReference>
<comment type="similarity">
    <text evidence="2">Belongs to the MurCDEF family. MurE subfamily.</text>
</comment>
<keyword evidence="10 12" id="KW-0131">Cell cycle</keyword>
<dbReference type="Pfam" id="PF02875">
    <property type="entry name" value="Mur_ligase_C"/>
    <property type="match status" value="1"/>
</dbReference>
<evidence type="ECO:0000256" key="9">
    <source>
        <dbReference type="ARBA" id="ARBA00022984"/>
    </source>
</evidence>
<organism evidence="16 17">
    <name type="scientific">Psychrobacillus faecigallinarum</name>
    <dbReference type="NCBI Taxonomy" id="2762235"/>
    <lineage>
        <taxon>Bacteria</taxon>
        <taxon>Bacillati</taxon>
        <taxon>Bacillota</taxon>
        <taxon>Bacilli</taxon>
        <taxon>Bacillales</taxon>
        <taxon>Bacillaceae</taxon>
        <taxon>Psychrobacillus</taxon>
    </lineage>
</organism>
<evidence type="ECO:0000256" key="11">
    <source>
        <dbReference type="ARBA" id="ARBA00023316"/>
    </source>
</evidence>
<dbReference type="InterPro" id="IPR000713">
    <property type="entry name" value="Mur_ligase_N"/>
</dbReference>
<keyword evidence="4 16" id="KW-0436">Ligase</keyword>
<dbReference type="Pfam" id="PF01225">
    <property type="entry name" value="Mur_ligase"/>
    <property type="match status" value="1"/>
</dbReference>
<evidence type="ECO:0000256" key="12">
    <source>
        <dbReference type="RuleBase" id="RU004135"/>
    </source>
</evidence>
<comment type="pathway">
    <text evidence="1 12">Cell wall biogenesis; peptidoglycan biosynthesis.</text>
</comment>
<name>A0ABR8R935_9BACI</name>
<dbReference type="SUPFAM" id="SSF63418">
    <property type="entry name" value="MurE/MurF N-terminal domain"/>
    <property type="match status" value="1"/>
</dbReference>
<dbReference type="PROSITE" id="PS01011">
    <property type="entry name" value="FOLYLPOLYGLU_SYNT_1"/>
    <property type="match status" value="1"/>
</dbReference>
<keyword evidence="11 12" id="KW-0961">Cell wall biogenesis/degradation</keyword>
<keyword evidence="6" id="KW-0547">Nucleotide-binding</keyword>
<sequence length="485" mass="54281">MMMLNELLTAINVKATQMTQNILVSGLAFNSKKVEKGFLFVAISGNHMDGHSFIEDAIQNGAVAIIGEKCLEVRNVPYFQVNDSRTALAYLAKKYFQNPTKDKILIGITGTNGKTTTSYMIKHILESQGFSCALFGSISVILNNEEQASSHTTLDPLTFHELVATSNDQVIIMEVSSHGLIQQRVEGLEFDFCIFTNIEQEHLDYHKNMESYYLAKQSLFALLKNSGTAIIYSGNDWSERLNTYVESIGRKVIKINGLFPTYSVLDSSLIDETTQVKETFSLATTMQGKHNIENASVAFATSVQLGIDARAVEEALNDFKGLPGRFQLFSHPTGATIVIDYAHTANAFQHILETVKSQNAKNIYHVFGFRGNRDVNKRAKMIEISLRHSNQCILTFDDLNNVSPEQMINELQLLGTHEKCIIIPDRTEAIKHAWKMAQANDWIVITGKGCESYKQSYTLSTTSDMQTLDYLLKQSSQFKQEAESC</sequence>
<accession>A0ABR8R935</accession>
<evidence type="ECO:0000256" key="4">
    <source>
        <dbReference type="ARBA" id="ARBA00022598"/>
    </source>
</evidence>
<feature type="domain" description="Mur ligase C-terminal" evidence="14">
    <location>
        <begin position="324"/>
        <end position="449"/>
    </location>
</feature>
<feature type="domain" description="Mur ligase central" evidence="15">
    <location>
        <begin position="108"/>
        <end position="301"/>
    </location>
</feature>
<evidence type="ECO:0000256" key="10">
    <source>
        <dbReference type="ARBA" id="ARBA00023306"/>
    </source>
</evidence>
<dbReference type="InterPro" id="IPR036615">
    <property type="entry name" value="Mur_ligase_C_dom_sf"/>
</dbReference>
<dbReference type="InterPro" id="IPR013221">
    <property type="entry name" value="Mur_ligase_cen"/>
</dbReference>
<evidence type="ECO:0000259" key="15">
    <source>
        <dbReference type="Pfam" id="PF08245"/>
    </source>
</evidence>
<proteinExistence type="inferred from homology"/>
<evidence type="ECO:0000256" key="6">
    <source>
        <dbReference type="ARBA" id="ARBA00022741"/>
    </source>
</evidence>